<dbReference type="PANTHER" id="PTHR33434">
    <property type="entry name" value="DEGV DOMAIN-CONTAINING PROTEIN DR_1986-RELATED"/>
    <property type="match status" value="1"/>
</dbReference>
<dbReference type="GO" id="GO:0006071">
    <property type="term" value="P:glycerol metabolic process"/>
    <property type="evidence" value="ECO:0007669"/>
    <property type="project" value="InterPro"/>
</dbReference>
<dbReference type="PROSITE" id="PS51480">
    <property type="entry name" value="DHAL"/>
    <property type="match status" value="1"/>
</dbReference>
<dbReference type="GO" id="GO:0004371">
    <property type="term" value="F:glycerone kinase activity"/>
    <property type="evidence" value="ECO:0007669"/>
    <property type="project" value="InterPro"/>
</dbReference>
<dbReference type="PANTHER" id="PTHR33434:SF2">
    <property type="entry name" value="FATTY ACID-BINDING PROTEIN TM_1468"/>
    <property type="match status" value="1"/>
</dbReference>
<dbReference type="Proteomes" id="UP000317778">
    <property type="component" value="Unassembled WGS sequence"/>
</dbReference>
<organism evidence="2 3">
    <name type="scientific">candidate division TA06 bacterium B3_TA06</name>
    <dbReference type="NCBI Taxonomy" id="2012487"/>
    <lineage>
        <taxon>Bacteria</taxon>
        <taxon>Bacteria division TA06</taxon>
    </lineage>
</organism>
<dbReference type="EMBL" id="NJBO01000007">
    <property type="protein sequence ID" value="TKJ43008.1"/>
    <property type="molecule type" value="Genomic_DNA"/>
</dbReference>
<accession>A0A532V737</accession>
<dbReference type="AlphaFoldDB" id="A0A532V737"/>
<reference evidence="2 3" key="1">
    <citation type="submission" date="2017-06" db="EMBL/GenBank/DDBJ databases">
        <title>Novel microbial phyla capable of carbon fixation and sulfur reduction in deep-sea sediments.</title>
        <authorList>
            <person name="Huang J."/>
            <person name="Baker B."/>
            <person name="Wang Y."/>
        </authorList>
    </citation>
    <scope>NUCLEOTIDE SEQUENCE [LARGE SCALE GENOMIC DNA]</scope>
    <source>
        <strain evidence="2">B3_TA06</strain>
    </source>
</reference>
<dbReference type="Pfam" id="PF02734">
    <property type="entry name" value="Dak2"/>
    <property type="match status" value="1"/>
</dbReference>
<dbReference type="InterPro" id="IPR004007">
    <property type="entry name" value="DhaL_dom"/>
</dbReference>
<gene>
    <name evidence="2" type="ORF">CEE36_05850</name>
</gene>
<sequence>MSQTKDKIQGIFISEIEISKGLLVKIFTKFLDRISPRKEEVNDMNYFPVRDCDTGDNLVVTLKSILRGIKQTDRCPKRELIESLQEEILLEAARGNAGMIFTGWFAGFLNYLQEELVLNSMSLAHAMERGRDCGYRVFAEPREGTILDPIQVSAQTALGVYEQEKNLVSLFGEIISQARIAVEGTTDRLGDLLKGKNTPEEIQALQANHVVDAGALGFLIFLEGLQEAIAEAIQERAGVVVVIKGEEDLNEDALREAFSPLGDSLDINVSPSQKRVALHIHTDSPEKVAEVAGRFSDIHDFRIEDLTEEG</sequence>
<dbReference type="SMART" id="SM01120">
    <property type="entry name" value="Dak2"/>
    <property type="match status" value="1"/>
</dbReference>
<dbReference type="SUPFAM" id="SSF101473">
    <property type="entry name" value="DhaL-like"/>
    <property type="match status" value="1"/>
</dbReference>
<comment type="caution">
    <text evidence="2">The sequence shown here is derived from an EMBL/GenBank/DDBJ whole genome shotgun (WGS) entry which is preliminary data.</text>
</comment>
<dbReference type="Gene3D" id="1.25.40.340">
    <property type="match status" value="1"/>
</dbReference>
<protein>
    <recommendedName>
        <fullName evidence="1">DhaL domain-containing protein</fullName>
    </recommendedName>
</protein>
<name>A0A532V737_UNCT6</name>
<dbReference type="InterPro" id="IPR036117">
    <property type="entry name" value="DhaL_dom_sf"/>
</dbReference>
<dbReference type="Pfam" id="PF21645">
    <property type="entry name" value="FakA-like_M"/>
    <property type="match status" value="1"/>
</dbReference>
<evidence type="ECO:0000313" key="3">
    <source>
        <dbReference type="Proteomes" id="UP000317778"/>
    </source>
</evidence>
<proteinExistence type="predicted"/>
<evidence type="ECO:0000313" key="2">
    <source>
        <dbReference type="EMBL" id="TKJ43008.1"/>
    </source>
</evidence>
<dbReference type="InterPro" id="IPR048394">
    <property type="entry name" value="FakA-like_M"/>
</dbReference>
<feature type="domain" description="DhaL" evidence="1">
    <location>
        <begin position="21"/>
        <end position="227"/>
    </location>
</feature>
<evidence type="ECO:0000259" key="1">
    <source>
        <dbReference type="PROSITE" id="PS51480"/>
    </source>
</evidence>
<dbReference type="InterPro" id="IPR050270">
    <property type="entry name" value="DegV_domain_contain"/>
</dbReference>